<proteinExistence type="predicted"/>
<protein>
    <recommendedName>
        <fullName evidence="3">Nitrogen regulatory protein P-II</fullName>
    </recommendedName>
</protein>
<dbReference type="STRING" id="156889.Mmc1_0099"/>
<name>A0L3T5_MAGMM</name>
<dbReference type="InterPro" id="IPR011322">
    <property type="entry name" value="N-reg_PII-like_a/b"/>
</dbReference>
<evidence type="ECO:0000313" key="2">
    <source>
        <dbReference type="Proteomes" id="UP000002586"/>
    </source>
</evidence>
<dbReference type="EMBL" id="CP000471">
    <property type="protein sequence ID" value="ABK42628.1"/>
    <property type="molecule type" value="Genomic_DNA"/>
</dbReference>
<keyword evidence="2" id="KW-1185">Reference proteome</keyword>
<sequence length="118" mass="12718">MSETQLVENKLITAYLPDDGSDKEVLKALHGKGIYTANSVGLRGISMLRPAKGKAGRLPESEAVKMVTVMVAGEEADEMFEFIFDKGHVGRQGGGFMFVSTLSAATLFTLPEDVQAEH</sequence>
<dbReference type="HOGENOM" id="CLU_163426_0_0_5"/>
<reference evidence="2" key="1">
    <citation type="journal article" date="2009" name="Appl. Environ. Microbiol.">
        <title>Complete genome sequence of the chemolithoautotrophic marine magnetotactic coccus strain MC-1.</title>
        <authorList>
            <person name="Schubbe S."/>
            <person name="Williams T.J."/>
            <person name="Xie G."/>
            <person name="Kiss H.E."/>
            <person name="Brettin T.S."/>
            <person name="Martinez D."/>
            <person name="Ross C.A."/>
            <person name="Schuler D."/>
            <person name="Cox B.L."/>
            <person name="Nealson K.H."/>
            <person name="Bazylinski D.A."/>
        </authorList>
    </citation>
    <scope>NUCLEOTIDE SEQUENCE [LARGE SCALE GENOMIC DNA]</scope>
    <source>
        <strain evidence="2">ATCC BAA-1437 / JCM 17883 / MC-1</strain>
    </source>
</reference>
<gene>
    <name evidence="1" type="ordered locus">Mmc1_0099</name>
</gene>
<reference evidence="1 2" key="2">
    <citation type="journal article" date="2012" name="Int. J. Syst. Evol. Microbiol.">
        <title>Magnetococcus marinus gen. nov., sp. nov., a marine, magnetotactic bacterium that represents a novel lineage (Magnetococcaceae fam. nov.; Magnetococcales ord. nov.) at the base of the Alphaproteobacteria.</title>
        <authorList>
            <person name="Bazylinski D.A."/>
            <person name="Williams T.J."/>
            <person name="Lefevre C.T."/>
            <person name="Berg R.J."/>
            <person name="Zhang C.L."/>
            <person name="Bowser S.S."/>
            <person name="Dean A.J."/>
            <person name="Beveridge T.J."/>
        </authorList>
    </citation>
    <scope>NUCLEOTIDE SEQUENCE [LARGE SCALE GENOMIC DNA]</scope>
    <source>
        <strain evidence="2">ATCC BAA-1437 / JCM 17883 / MC-1</strain>
    </source>
</reference>
<dbReference type="SUPFAM" id="SSF54913">
    <property type="entry name" value="GlnB-like"/>
    <property type="match status" value="1"/>
</dbReference>
<dbReference type="KEGG" id="mgm:Mmc1_0099"/>
<dbReference type="eggNOG" id="ENOG50334VR">
    <property type="taxonomic scope" value="Bacteria"/>
</dbReference>
<evidence type="ECO:0000313" key="1">
    <source>
        <dbReference type="EMBL" id="ABK42628.1"/>
    </source>
</evidence>
<evidence type="ECO:0008006" key="3">
    <source>
        <dbReference type="Google" id="ProtNLM"/>
    </source>
</evidence>
<dbReference type="Proteomes" id="UP000002586">
    <property type="component" value="Chromosome"/>
</dbReference>
<organism evidence="1 2">
    <name type="scientific">Magnetococcus marinus (strain ATCC BAA-1437 / JCM 17883 / MC-1)</name>
    <dbReference type="NCBI Taxonomy" id="156889"/>
    <lineage>
        <taxon>Bacteria</taxon>
        <taxon>Pseudomonadati</taxon>
        <taxon>Pseudomonadota</taxon>
        <taxon>Magnetococcia</taxon>
        <taxon>Magnetococcales</taxon>
        <taxon>Magnetococcaceae</taxon>
        <taxon>Magnetococcus</taxon>
    </lineage>
</organism>
<dbReference type="AlphaFoldDB" id="A0L3T5"/>
<accession>A0L3T5</accession>
<dbReference type="RefSeq" id="WP_011711801.1">
    <property type="nucleotide sequence ID" value="NC_008576.1"/>
</dbReference>